<protein>
    <submittedName>
        <fullName evidence="1">Uncharacterized protein</fullName>
    </submittedName>
</protein>
<keyword evidence="2" id="KW-1185">Reference proteome</keyword>
<evidence type="ECO:0000313" key="2">
    <source>
        <dbReference type="Proteomes" id="UP000299102"/>
    </source>
</evidence>
<evidence type="ECO:0000313" key="1">
    <source>
        <dbReference type="EMBL" id="GBP51022.1"/>
    </source>
</evidence>
<dbReference type="AlphaFoldDB" id="A0A4C1WKL2"/>
<accession>A0A4C1WKL2</accession>
<dbReference type="EMBL" id="BGZK01000572">
    <property type="protein sequence ID" value="GBP51022.1"/>
    <property type="molecule type" value="Genomic_DNA"/>
</dbReference>
<sequence length="74" mass="8430">MPTRTDSNRFFISVYPSVDIDLQFAKHRSPDRIGGRNRIAQSVGAITPQLPLLPRYCASQRSPLLGKIYSRERL</sequence>
<proteinExistence type="predicted"/>
<comment type="caution">
    <text evidence="1">The sequence shown here is derived from an EMBL/GenBank/DDBJ whole genome shotgun (WGS) entry which is preliminary data.</text>
</comment>
<organism evidence="1 2">
    <name type="scientific">Eumeta variegata</name>
    <name type="common">Bagworm moth</name>
    <name type="synonym">Eumeta japonica</name>
    <dbReference type="NCBI Taxonomy" id="151549"/>
    <lineage>
        <taxon>Eukaryota</taxon>
        <taxon>Metazoa</taxon>
        <taxon>Ecdysozoa</taxon>
        <taxon>Arthropoda</taxon>
        <taxon>Hexapoda</taxon>
        <taxon>Insecta</taxon>
        <taxon>Pterygota</taxon>
        <taxon>Neoptera</taxon>
        <taxon>Endopterygota</taxon>
        <taxon>Lepidoptera</taxon>
        <taxon>Glossata</taxon>
        <taxon>Ditrysia</taxon>
        <taxon>Tineoidea</taxon>
        <taxon>Psychidae</taxon>
        <taxon>Oiketicinae</taxon>
        <taxon>Eumeta</taxon>
    </lineage>
</organism>
<dbReference type="Proteomes" id="UP000299102">
    <property type="component" value="Unassembled WGS sequence"/>
</dbReference>
<name>A0A4C1WKL2_EUMVA</name>
<gene>
    <name evidence="1" type="ORF">EVAR_37180_1</name>
</gene>
<reference evidence="1 2" key="1">
    <citation type="journal article" date="2019" name="Commun. Biol.">
        <title>The bagworm genome reveals a unique fibroin gene that provides high tensile strength.</title>
        <authorList>
            <person name="Kono N."/>
            <person name="Nakamura H."/>
            <person name="Ohtoshi R."/>
            <person name="Tomita M."/>
            <person name="Numata K."/>
            <person name="Arakawa K."/>
        </authorList>
    </citation>
    <scope>NUCLEOTIDE SEQUENCE [LARGE SCALE GENOMIC DNA]</scope>
</reference>